<dbReference type="Pfam" id="PF00448">
    <property type="entry name" value="SRP54"/>
    <property type="match status" value="2"/>
</dbReference>
<evidence type="ECO:0000256" key="6">
    <source>
        <dbReference type="ARBA" id="ARBA00023134"/>
    </source>
</evidence>
<sequence>MLDHFTIFMRSGAVLWSRTFTPTGPAANEAISAVDSLVRGVLVEERGDEQRWDKDSFALQWTFANELELVFVVVYQRILQLSYIPELLARSKALFLELFTPFLKALLSHTRGSAQLSAGLSNRFASGLKEWESRFTALLRELERGSARQHLRSAAKIDAQTGAAGSGNAGQQEDAATVSEEPEKTSHNDAADVAKNVEALKARLKAAELASKGGGRGGAVGGKKGKKGKGAANGADTPGTSGTESAAETPGKKKKAPSKEMRIWEDGKLTDRRVNALDYSKGSSSGTGTPTQEKGKGDVLVDDVKEGSLQGWVDEKSLGTRTAEGGYEVADVRLGQKEEEDDEDEEEDESTSKGGFLGRFAGLGSSGSSNAGFFSRLTGSHALTEEDVAPALSAMQAHLQSKNVAADVAQRLCASVSKSLVGRQLGSFGSVKTEVRKALEESITRILTPKSSTDILVEIGQKKQRGLAAIAKNTTSDLEPYSMAFVGVNGVGKSTSLAKVCFWLLQNRLRVLIAACDTFRSGAVEQLRVHVKNLSQLEVGGEKVGNGTAEGKKKLELYERGYGKDAAGIAKEALAYAKKERFDVVVIDSAGRQQGNEPLMRALAKLVSLNNPDKVIFVGEAIVGNEALAQVKGFDQALKNFATVSAAASGSVGFGGLDSKREPRGLDALLLTKWDAVADQVGTALTITSATGLAIALIGTGQTYTDLRRLRVAHIVDALMRQ</sequence>
<dbReference type="Gene3D" id="3.40.50.300">
    <property type="entry name" value="P-loop containing nucleotide triphosphate hydrolases"/>
    <property type="match status" value="1"/>
</dbReference>
<dbReference type="InterPro" id="IPR007222">
    <property type="entry name" value="Sig_recog_particle_rcpt_asu_N"/>
</dbReference>
<evidence type="ECO:0000256" key="3">
    <source>
        <dbReference type="ARBA" id="ARBA00011870"/>
    </source>
</evidence>
<dbReference type="SUPFAM" id="SSF47364">
    <property type="entry name" value="Domain of the SRP/SRP receptor G-proteins"/>
    <property type="match status" value="1"/>
</dbReference>
<dbReference type="InterPro" id="IPR036225">
    <property type="entry name" value="SRP/SRP_N"/>
</dbReference>
<evidence type="ECO:0000256" key="11">
    <source>
        <dbReference type="SAM" id="MobiDB-lite"/>
    </source>
</evidence>
<evidence type="ECO:0000313" key="16">
    <source>
        <dbReference type="Proteomes" id="UP000245783"/>
    </source>
</evidence>
<keyword evidence="5" id="KW-0256">Endoplasmic reticulum</keyword>
<name>A0A316W6I9_9BASI</name>
<evidence type="ECO:0000259" key="12">
    <source>
        <dbReference type="SMART" id="SM00382"/>
    </source>
</evidence>
<gene>
    <name evidence="15" type="ORF">IE81DRAFT_31447</name>
</gene>
<evidence type="ECO:0000256" key="8">
    <source>
        <dbReference type="ARBA" id="ARBA00023170"/>
    </source>
</evidence>
<comment type="similarity">
    <text evidence="2">Belongs to the GTP-binding SRP family.</text>
</comment>
<evidence type="ECO:0000313" key="15">
    <source>
        <dbReference type="EMBL" id="PWN44361.1"/>
    </source>
</evidence>
<organism evidence="15 16">
    <name type="scientific">Ceraceosorus guamensis</name>
    <dbReference type="NCBI Taxonomy" id="1522189"/>
    <lineage>
        <taxon>Eukaryota</taxon>
        <taxon>Fungi</taxon>
        <taxon>Dikarya</taxon>
        <taxon>Basidiomycota</taxon>
        <taxon>Ustilaginomycotina</taxon>
        <taxon>Exobasidiomycetes</taxon>
        <taxon>Ceraceosorales</taxon>
        <taxon>Ceraceosoraceae</taxon>
        <taxon>Ceraceosorus</taxon>
    </lineage>
</organism>
<dbReference type="PANTHER" id="PTHR43134:SF1">
    <property type="entry name" value="SIGNAL RECOGNITION PARTICLE RECEPTOR SUBUNIT ALPHA"/>
    <property type="match status" value="1"/>
</dbReference>
<dbReference type="InterPro" id="IPR013822">
    <property type="entry name" value="Signal_recog_particl_SRP54_hlx"/>
</dbReference>
<feature type="compositionally biased region" description="Low complexity" evidence="11">
    <location>
        <begin position="282"/>
        <end position="291"/>
    </location>
</feature>
<reference evidence="15 16" key="1">
    <citation type="journal article" date="2018" name="Mol. Biol. Evol.">
        <title>Broad Genomic Sampling Reveals a Smut Pathogenic Ancestry of the Fungal Clade Ustilaginomycotina.</title>
        <authorList>
            <person name="Kijpornyongpan T."/>
            <person name="Mondo S.J."/>
            <person name="Barry K."/>
            <person name="Sandor L."/>
            <person name="Lee J."/>
            <person name="Lipzen A."/>
            <person name="Pangilinan J."/>
            <person name="LaButti K."/>
            <person name="Hainaut M."/>
            <person name="Henrissat B."/>
            <person name="Grigoriev I.V."/>
            <person name="Spatafora J.W."/>
            <person name="Aime M.C."/>
        </authorList>
    </citation>
    <scope>NUCLEOTIDE SEQUENCE [LARGE SCALE GENOMIC DNA]</scope>
    <source>
        <strain evidence="15 16">MCA 4658</strain>
    </source>
</reference>
<evidence type="ECO:0000256" key="5">
    <source>
        <dbReference type="ARBA" id="ARBA00022824"/>
    </source>
</evidence>
<feature type="compositionally biased region" description="Basic and acidic residues" evidence="11">
    <location>
        <begin position="181"/>
        <end position="190"/>
    </location>
</feature>
<dbReference type="SMART" id="SM00962">
    <property type="entry name" value="SRP54"/>
    <property type="match status" value="1"/>
</dbReference>
<dbReference type="GO" id="GO:0005047">
    <property type="term" value="F:signal recognition particle binding"/>
    <property type="evidence" value="ECO:0007669"/>
    <property type="project" value="InterPro"/>
</dbReference>
<protein>
    <recommendedName>
        <fullName evidence="9">Signal recognition particle receptor subunit alpha homolog</fullName>
    </recommendedName>
    <alternativeName>
        <fullName evidence="10">Docking protein alpha</fullName>
    </alternativeName>
</protein>
<feature type="region of interest" description="Disordered" evidence="11">
    <location>
        <begin position="315"/>
        <end position="359"/>
    </location>
</feature>
<proteinExistence type="inferred from homology"/>
<dbReference type="InterPro" id="IPR011012">
    <property type="entry name" value="Longin-like_dom_sf"/>
</dbReference>
<dbReference type="InterPro" id="IPR027417">
    <property type="entry name" value="P-loop_NTPase"/>
</dbReference>
<dbReference type="Proteomes" id="UP000245783">
    <property type="component" value="Unassembled WGS sequence"/>
</dbReference>
<keyword evidence="8" id="KW-0675">Receptor</keyword>
<accession>A0A316W6I9</accession>
<keyword evidence="7" id="KW-0472">Membrane</keyword>
<keyword evidence="4" id="KW-0547">Nucleotide-binding</keyword>
<dbReference type="RefSeq" id="XP_025371521.1">
    <property type="nucleotide sequence ID" value="XM_025512506.1"/>
</dbReference>
<dbReference type="FunFam" id="3.40.50.300:FF:000566">
    <property type="entry name" value="Signal recognition particle receptor subunit alpha"/>
    <property type="match status" value="1"/>
</dbReference>
<dbReference type="InterPro" id="IPR003593">
    <property type="entry name" value="AAA+_ATPase"/>
</dbReference>
<feature type="compositionally biased region" description="Acidic residues" evidence="11">
    <location>
        <begin position="338"/>
        <end position="349"/>
    </location>
</feature>
<dbReference type="Pfam" id="PF02881">
    <property type="entry name" value="SRP54_N"/>
    <property type="match status" value="1"/>
</dbReference>
<feature type="compositionally biased region" description="Gly residues" evidence="11">
    <location>
        <begin position="212"/>
        <end position="222"/>
    </location>
</feature>
<keyword evidence="6" id="KW-0342">GTP-binding</keyword>
<feature type="region of interest" description="Disordered" evidence="11">
    <location>
        <begin position="153"/>
        <end position="190"/>
    </location>
</feature>
<evidence type="ECO:0000256" key="1">
    <source>
        <dbReference type="ARBA" id="ARBA00004397"/>
    </source>
</evidence>
<dbReference type="InterPro" id="IPR000897">
    <property type="entry name" value="SRP54_GTPase_dom"/>
</dbReference>
<dbReference type="GO" id="GO:0006886">
    <property type="term" value="P:intracellular protein transport"/>
    <property type="evidence" value="ECO:0007669"/>
    <property type="project" value="InterPro"/>
</dbReference>
<dbReference type="CDD" id="cd14826">
    <property type="entry name" value="SR_alpha_SRX"/>
    <property type="match status" value="1"/>
</dbReference>
<keyword evidence="15" id="KW-0378">Hydrolase</keyword>
<evidence type="ECO:0000256" key="7">
    <source>
        <dbReference type="ARBA" id="ARBA00023136"/>
    </source>
</evidence>
<evidence type="ECO:0000256" key="9">
    <source>
        <dbReference type="ARBA" id="ARBA00071429"/>
    </source>
</evidence>
<dbReference type="SUPFAM" id="SSF52540">
    <property type="entry name" value="P-loop containing nucleoside triphosphate hydrolases"/>
    <property type="match status" value="1"/>
</dbReference>
<evidence type="ECO:0000256" key="2">
    <source>
        <dbReference type="ARBA" id="ARBA00008531"/>
    </source>
</evidence>
<dbReference type="FunCoup" id="A0A316W6I9">
    <property type="interactions" value="280"/>
</dbReference>
<dbReference type="GeneID" id="37034376"/>
<feature type="domain" description="Signal recognition particle SRP54 helical bundle" evidence="14">
    <location>
        <begin position="362"/>
        <end position="447"/>
    </location>
</feature>
<evidence type="ECO:0000259" key="14">
    <source>
        <dbReference type="SMART" id="SM00963"/>
    </source>
</evidence>
<dbReference type="OrthoDB" id="1727884at2759"/>
<dbReference type="SMART" id="SM00382">
    <property type="entry name" value="AAA"/>
    <property type="match status" value="1"/>
</dbReference>
<dbReference type="GO" id="GO:0005525">
    <property type="term" value="F:GTP binding"/>
    <property type="evidence" value="ECO:0007669"/>
    <property type="project" value="UniProtKB-KW"/>
</dbReference>
<keyword evidence="16" id="KW-1185">Reference proteome</keyword>
<feature type="region of interest" description="Disordered" evidence="11">
    <location>
        <begin position="210"/>
        <end position="299"/>
    </location>
</feature>
<dbReference type="GO" id="GO:0003924">
    <property type="term" value="F:GTPase activity"/>
    <property type="evidence" value="ECO:0007669"/>
    <property type="project" value="InterPro"/>
</dbReference>
<dbReference type="InterPro" id="IPR042101">
    <property type="entry name" value="SRP54_N_sf"/>
</dbReference>
<evidence type="ECO:0000259" key="13">
    <source>
        <dbReference type="SMART" id="SM00962"/>
    </source>
</evidence>
<feature type="domain" description="AAA+ ATPase" evidence="12">
    <location>
        <begin position="479"/>
        <end position="638"/>
    </location>
</feature>
<dbReference type="PANTHER" id="PTHR43134">
    <property type="entry name" value="SIGNAL RECOGNITION PARTICLE RECEPTOR SUBUNIT ALPHA"/>
    <property type="match status" value="1"/>
</dbReference>
<evidence type="ECO:0000256" key="10">
    <source>
        <dbReference type="ARBA" id="ARBA00081194"/>
    </source>
</evidence>
<comment type="subunit">
    <text evidence="3">Heterodimer of an alpha and a beta chain.</text>
</comment>
<dbReference type="SMART" id="SM00963">
    <property type="entry name" value="SRP54_N"/>
    <property type="match status" value="1"/>
</dbReference>
<dbReference type="STRING" id="1522189.A0A316W6I9"/>
<feature type="domain" description="SRP54-type proteins GTP-binding" evidence="13">
    <location>
        <begin position="480"/>
        <end position="721"/>
    </location>
</feature>
<comment type="subcellular location">
    <subcellularLocation>
        <location evidence="1">Endoplasmic reticulum membrane</location>
        <topology evidence="1">Peripheral membrane protein</topology>
        <orientation evidence="1">Cytoplasmic side</orientation>
    </subcellularLocation>
</comment>
<dbReference type="AlphaFoldDB" id="A0A316W6I9"/>
<dbReference type="GO" id="GO:0005785">
    <property type="term" value="C:signal recognition particle receptor complex"/>
    <property type="evidence" value="ECO:0007669"/>
    <property type="project" value="InterPro"/>
</dbReference>
<evidence type="ECO:0000256" key="4">
    <source>
        <dbReference type="ARBA" id="ARBA00022741"/>
    </source>
</evidence>
<dbReference type="Pfam" id="PF04086">
    <property type="entry name" value="SRP-alpha_N"/>
    <property type="match status" value="1"/>
</dbReference>
<dbReference type="EMBL" id="KZ819362">
    <property type="protein sequence ID" value="PWN44361.1"/>
    <property type="molecule type" value="Genomic_DNA"/>
</dbReference>
<dbReference type="SUPFAM" id="SSF64356">
    <property type="entry name" value="SNARE-like"/>
    <property type="match status" value="1"/>
</dbReference>
<dbReference type="Gene3D" id="3.30.450.60">
    <property type="match status" value="1"/>
</dbReference>
<dbReference type="GO" id="GO:0006614">
    <property type="term" value="P:SRP-dependent cotranslational protein targeting to membrane"/>
    <property type="evidence" value="ECO:0007669"/>
    <property type="project" value="InterPro"/>
</dbReference>
<feature type="compositionally biased region" description="Basic and acidic residues" evidence="11">
    <location>
        <begin position="257"/>
        <end position="275"/>
    </location>
</feature>
<dbReference type="Gene3D" id="1.20.120.140">
    <property type="entry name" value="Signal recognition particle SRP54, nucleotide-binding domain"/>
    <property type="match status" value="1"/>
</dbReference>
<dbReference type="InParanoid" id="A0A316W6I9"/>